<keyword evidence="8" id="KW-0645">Protease</keyword>
<evidence type="ECO:0000256" key="3">
    <source>
        <dbReference type="ARBA" id="ARBA00022927"/>
    </source>
</evidence>
<feature type="compositionally biased region" description="Polar residues" evidence="5">
    <location>
        <begin position="1077"/>
        <end position="1091"/>
    </location>
</feature>
<feature type="region of interest" description="Disordered" evidence="5">
    <location>
        <begin position="291"/>
        <end position="310"/>
    </location>
</feature>
<dbReference type="EMBL" id="JBAHYK010000022">
    <property type="protein sequence ID" value="KAL0580816.1"/>
    <property type="molecule type" value="Genomic_DNA"/>
</dbReference>
<dbReference type="GO" id="GO:0004177">
    <property type="term" value="F:aminopeptidase activity"/>
    <property type="evidence" value="ECO:0007669"/>
    <property type="project" value="UniProtKB-KW"/>
</dbReference>
<accession>A0ABR3FZ55</accession>
<evidence type="ECO:0000313" key="9">
    <source>
        <dbReference type="Proteomes" id="UP001465976"/>
    </source>
</evidence>
<dbReference type="Proteomes" id="UP001465976">
    <property type="component" value="Unassembled WGS sequence"/>
</dbReference>
<comment type="function">
    <text evidence="4">Component of the exocyst complex involved in the docking of exocytic vesicles with fusion sites on the plasma membrane.</text>
</comment>
<evidence type="ECO:0000256" key="2">
    <source>
        <dbReference type="ARBA" id="ARBA00022483"/>
    </source>
</evidence>
<dbReference type="Pfam" id="PF20652">
    <property type="entry name" value="Sec8_C"/>
    <property type="match status" value="1"/>
</dbReference>
<keyword evidence="8" id="KW-0378">Hydrolase</keyword>
<comment type="similarity">
    <text evidence="4">Belongs to the SEC8 family.</text>
</comment>
<evidence type="ECO:0000256" key="1">
    <source>
        <dbReference type="ARBA" id="ARBA00022448"/>
    </source>
</evidence>
<feature type="domain" description="Exocyst complex component Sec8 N-terminal" evidence="6">
    <location>
        <begin position="68"/>
        <end position="205"/>
    </location>
</feature>
<keyword evidence="1 4" id="KW-0813">Transport</keyword>
<evidence type="ECO:0000256" key="4">
    <source>
        <dbReference type="RuleBase" id="RU367079"/>
    </source>
</evidence>
<feature type="region of interest" description="Disordered" evidence="5">
    <location>
        <begin position="1077"/>
        <end position="1097"/>
    </location>
</feature>
<sequence>MSPALSNVMSAFRDAGSRRRATVDDDDDDAEYRRERREEREAENVRQQRIREKAHGRRTNGRARPGDIDAILDQIKDDWEFVIDPDFNAVDLALQLLDESSTGKDMESFKQTRRQLSKALKGSVDKHYQAFAAALPHHSSLSNHLTATQNQIKEARSSLQESKDSLGTKRADLVQLWSRGQTLEEMMRLLDQIEHLKSMPDLLETLMSEKRLLQAAVLLVKNLKIINKPDMLEIGAVSDLRSYLAGQETALWEILIEELQSHLYLKSFWCESRWVPYTPNQNAFTKVPFEEEPELKPLPQPQSPTSPSFEQSRLSRFLNGLAVRPNDPPLDSEESSNFNDSITGGITVSSSSSIVANSFFPSSRNNQFSNPESDSFAYMETILESLAVLGRLGSALDVVAQRLSSELFSLVDSTLEEVSERAEYGQRSSIYSFGNGTAGSDGVYIFSVDPSLVVHHSNEYLSALTLRLAALESSSQHHEHEILKDFFWTLYSKMDALAQGLRVIYEVANRIGSRKDFKDSSGTKPGALFPLDDIWSSVQSEIRTLLYDYLTSEEESNIAGRNPVSSINEILRDGRFSRDKTKGVFRLVDTDPKLTKKVLKAHEEALTQVIKDTMPGLVQASTETAIQSALFKVGTDDRALIGAGQHHKLLIKPNAFNVSVLFQPTLAWLERVSGILPPDVANIRASASVLDEFVLKVYLPQLEEKVSTLFHEAVSSPDAFQADPLSKKLSPEPLVKASTHLMALVNSLCAMLQSTPFHRESHARLILGVIIQFYQRCSDRFQDLVTTRPPTETSLNPEVAIGAQWAQRSELLSCLSELKTPQIKTSKMQSICRQETNLEVGILGDARISKDDLVVSVRNLGLLASLHRSTTWFASELSSLKARPDDMPPTPQNLEPLSAAPYTPFTPLLPIIATTPHITLPLSKEMALRFQALVKTYDQLSDMVLDTIRIDLRCRTLHYLDLAMRLGNYTIDTEAGEPDPHIIDLNTELGECNDFVAPGLPKGAKEFVFAGLGQLMGSVLISGARFLQRPNAFGIKKILRNVLALQQCVKTFANGAQAEDLERVKKYYGLFFKGPQASSSPVRLTHSTLSHPETGDD</sequence>
<proteinExistence type="inferred from homology"/>
<dbReference type="InterPro" id="IPR039682">
    <property type="entry name" value="Sec8/EXOC4"/>
</dbReference>
<comment type="caution">
    <text evidence="8">The sequence shown here is derived from an EMBL/GenBank/DDBJ whole genome shotgun (WGS) entry which is preliminary data.</text>
</comment>
<protein>
    <recommendedName>
        <fullName evidence="4">Exocyst complex component Sec8</fullName>
    </recommendedName>
</protein>
<feature type="compositionally biased region" description="Basic and acidic residues" evidence="5">
    <location>
        <begin position="31"/>
        <end position="53"/>
    </location>
</feature>
<reference evidence="8 9" key="1">
    <citation type="submission" date="2024-02" db="EMBL/GenBank/DDBJ databases">
        <title>A draft genome for the cacao thread blight pathogen Marasmius crinis-equi.</title>
        <authorList>
            <person name="Cohen S.P."/>
            <person name="Baruah I.K."/>
            <person name="Amoako-Attah I."/>
            <person name="Bukari Y."/>
            <person name="Meinhardt L.W."/>
            <person name="Bailey B.A."/>
        </authorList>
    </citation>
    <scope>NUCLEOTIDE SEQUENCE [LARGE SCALE GENOMIC DNA]</scope>
    <source>
        <strain evidence="8 9">GH-76</strain>
    </source>
</reference>
<keyword evidence="2 4" id="KW-0268">Exocytosis</keyword>
<gene>
    <name evidence="8" type="primary">SEC8</name>
    <name evidence="8" type="ORF">V5O48_001192</name>
</gene>
<dbReference type="InterPro" id="IPR048630">
    <property type="entry name" value="Sec8_M"/>
</dbReference>
<dbReference type="PANTHER" id="PTHR14146:SF0">
    <property type="entry name" value="EXOCYST COMPLEX COMPONENT 4"/>
    <property type="match status" value="1"/>
</dbReference>
<keyword evidence="8" id="KW-0031">Aminopeptidase</keyword>
<feature type="region of interest" description="Disordered" evidence="5">
    <location>
        <begin position="1"/>
        <end position="65"/>
    </location>
</feature>
<name>A0ABR3FZ55_9AGAR</name>
<feature type="domain" description="Exocyst complex component Sec8 middle helical bundle" evidence="7">
    <location>
        <begin position="370"/>
        <end position="666"/>
    </location>
</feature>
<evidence type="ECO:0000313" key="8">
    <source>
        <dbReference type="EMBL" id="KAL0580816.1"/>
    </source>
</evidence>
<evidence type="ECO:0000256" key="5">
    <source>
        <dbReference type="SAM" id="MobiDB-lite"/>
    </source>
</evidence>
<dbReference type="Pfam" id="PF04048">
    <property type="entry name" value="Sec8_N"/>
    <property type="match status" value="1"/>
</dbReference>
<dbReference type="PANTHER" id="PTHR14146">
    <property type="entry name" value="EXOCYST COMPLEX COMPONENT 4"/>
    <property type="match status" value="1"/>
</dbReference>
<evidence type="ECO:0000259" key="6">
    <source>
        <dbReference type="Pfam" id="PF04048"/>
    </source>
</evidence>
<evidence type="ECO:0000259" key="7">
    <source>
        <dbReference type="Pfam" id="PF20652"/>
    </source>
</evidence>
<dbReference type="InterPro" id="IPR007191">
    <property type="entry name" value="Sec8_exocyst_N"/>
</dbReference>
<organism evidence="8 9">
    <name type="scientific">Marasmius crinis-equi</name>
    <dbReference type="NCBI Taxonomy" id="585013"/>
    <lineage>
        <taxon>Eukaryota</taxon>
        <taxon>Fungi</taxon>
        <taxon>Dikarya</taxon>
        <taxon>Basidiomycota</taxon>
        <taxon>Agaricomycotina</taxon>
        <taxon>Agaricomycetes</taxon>
        <taxon>Agaricomycetidae</taxon>
        <taxon>Agaricales</taxon>
        <taxon>Marasmiineae</taxon>
        <taxon>Marasmiaceae</taxon>
        <taxon>Marasmius</taxon>
    </lineage>
</organism>
<keyword evidence="3 4" id="KW-0653">Protein transport</keyword>
<keyword evidence="9" id="KW-1185">Reference proteome</keyword>